<keyword evidence="4" id="KW-0732">Signal</keyword>
<comment type="subcellular location">
    <subcellularLocation>
        <location evidence="1">Cell envelope</location>
    </subcellularLocation>
</comment>
<protein>
    <recommendedName>
        <fullName evidence="5">Periplasmic binding protein domain-containing protein</fullName>
    </recommendedName>
</protein>
<feature type="compositionally biased region" description="Polar residues" evidence="3">
    <location>
        <begin position="45"/>
        <end position="55"/>
    </location>
</feature>
<sequence>MKKRLLGMVLAVAMASSLALTGCGSGGDSGQSNGTQGTGGSSEQENTSSSGGQSGDLSNLGYTFATNDFGQGEYSLDINAWIIDSVAQHVGSTVDVVDNQFTVDNIVTQLRSQLSKGPDGVCMIGIAETVFPAISQACQEANVPYSFFATPPVDADVETMEEDPLYAGTVLFDPEAEAAYLAEKAYEAGGRKAVILAGAQGDYNHDHRITGFTKKFEELGGKVLDVARCDNPGQGDEKGSNLLSANKDADVAIGAGAGYITSLEGVREKMGLDYKIYGCDTTPNLIQDVIDGKVEIISAGANTGAGFAEILLINKLLGHPILDADGKAPYTKDLTLFYCDSSNCEKFQKFWDECQKNPLTQEEVMNLIGEDVTYDDFITALKNYADDSYAKIDKY</sequence>
<comment type="similarity">
    <text evidence="2">Belongs to the bacterial solute-binding protein 2 family.</text>
</comment>
<dbReference type="PROSITE" id="PS51257">
    <property type="entry name" value="PROKAR_LIPOPROTEIN"/>
    <property type="match status" value="1"/>
</dbReference>
<dbReference type="Gene3D" id="3.40.50.2300">
    <property type="match status" value="2"/>
</dbReference>
<feature type="region of interest" description="Disordered" evidence="3">
    <location>
        <begin position="25"/>
        <end position="55"/>
    </location>
</feature>
<dbReference type="InterPro" id="IPR050555">
    <property type="entry name" value="Bact_Solute-Bind_Prot2"/>
</dbReference>
<evidence type="ECO:0000256" key="2">
    <source>
        <dbReference type="ARBA" id="ARBA00007639"/>
    </source>
</evidence>
<accession>A0A2V1JQ28</accession>
<organism evidence="6 7">
    <name type="scientific">Eubacterium ramulus</name>
    <dbReference type="NCBI Taxonomy" id="39490"/>
    <lineage>
        <taxon>Bacteria</taxon>
        <taxon>Bacillati</taxon>
        <taxon>Bacillota</taxon>
        <taxon>Clostridia</taxon>
        <taxon>Eubacteriales</taxon>
        <taxon>Eubacteriaceae</taxon>
        <taxon>Eubacterium</taxon>
    </lineage>
</organism>
<dbReference type="EMBL" id="JRFU01000244">
    <property type="protein sequence ID" value="PWE85281.1"/>
    <property type="molecule type" value="Genomic_DNA"/>
</dbReference>
<evidence type="ECO:0000313" key="6">
    <source>
        <dbReference type="EMBL" id="PWE85281.1"/>
    </source>
</evidence>
<feature type="signal peptide" evidence="4">
    <location>
        <begin position="1"/>
        <end position="21"/>
    </location>
</feature>
<dbReference type="InterPro" id="IPR025997">
    <property type="entry name" value="SBP_2_dom"/>
</dbReference>
<dbReference type="OrthoDB" id="9804917at2"/>
<evidence type="ECO:0000313" key="7">
    <source>
        <dbReference type="Proteomes" id="UP000245288"/>
    </source>
</evidence>
<keyword evidence="7" id="KW-1185">Reference proteome</keyword>
<dbReference type="Proteomes" id="UP000245288">
    <property type="component" value="Unassembled WGS sequence"/>
</dbReference>
<proteinExistence type="inferred from homology"/>
<comment type="caution">
    <text evidence="6">The sequence shown here is derived from an EMBL/GenBank/DDBJ whole genome shotgun (WGS) entry which is preliminary data.</text>
</comment>
<evidence type="ECO:0000256" key="3">
    <source>
        <dbReference type="SAM" id="MobiDB-lite"/>
    </source>
</evidence>
<feature type="domain" description="Periplasmic binding protein" evidence="5">
    <location>
        <begin position="87"/>
        <end position="304"/>
    </location>
</feature>
<dbReference type="PANTHER" id="PTHR30036">
    <property type="entry name" value="D-XYLOSE-BINDING PERIPLASMIC PROTEIN"/>
    <property type="match status" value="1"/>
</dbReference>
<dbReference type="RefSeq" id="WP_109216997.1">
    <property type="nucleotide sequence ID" value="NZ_JRFU01000244.1"/>
</dbReference>
<evidence type="ECO:0000256" key="1">
    <source>
        <dbReference type="ARBA" id="ARBA00004196"/>
    </source>
</evidence>
<dbReference type="GO" id="GO:0030246">
    <property type="term" value="F:carbohydrate binding"/>
    <property type="evidence" value="ECO:0007669"/>
    <property type="project" value="TreeGrafter"/>
</dbReference>
<dbReference type="AlphaFoldDB" id="A0A2V1JQ28"/>
<dbReference type="Pfam" id="PF13407">
    <property type="entry name" value="Peripla_BP_4"/>
    <property type="match status" value="1"/>
</dbReference>
<dbReference type="InterPro" id="IPR028082">
    <property type="entry name" value="Peripla_BP_I"/>
</dbReference>
<evidence type="ECO:0000259" key="5">
    <source>
        <dbReference type="Pfam" id="PF13407"/>
    </source>
</evidence>
<gene>
    <name evidence="6" type="ORF">LG34_16880</name>
</gene>
<dbReference type="GO" id="GO:0030288">
    <property type="term" value="C:outer membrane-bounded periplasmic space"/>
    <property type="evidence" value="ECO:0007669"/>
    <property type="project" value="TreeGrafter"/>
</dbReference>
<feature type="chain" id="PRO_5039654090" description="Periplasmic binding protein domain-containing protein" evidence="4">
    <location>
        <begin position="22"/>
        <end position="395"/>
    </location>
</feature>
<reference evidence="6 7" key="1">
    <citation type="submission" date="2014-09" db="EMBL/GenBank/DDBJ databases">
        <title>Butyrate-producing bacteria isolated from human gut.</title>
        <authorList>
            <person name="Zhang Q."/>
            <person name="Zhao L."/>
        </authorList>
    </citation>
    <scope>NUCLEOTIDE SEQUENCE [LARGE SCALE GENOMIC DNA]</scope>
    <source>
        <strain evidence="6 7">21</strain>
    </source>
</reference>
<dbReference type="SUPFAM" id="SSF53822">
    <property type="entry name" value="Periplasmic binding protein-like I"/>
    <property type="match status" value="1"/>
</dbReference>
<dbReference type="PANTHER" id="PTHR30036:SF7">
    <property type="entry name" value="ABC TRANSPORTER PERIPLASMIC-BINDING PROTEIN YPHF"/>
    <property type="match status" value="1"/>
</dbReference>
<name>A0A2V1JQ28_EUBRA</name>
<evidence type="ECO:0000256" key="4">
    <source>
        <dbReference type="SAM" id="SignalP"/>
    </source>
</evidence>